<keyword evidence="4" id="KW-0449">Lipoprotein</keyword>
<dbReference type="PROSITE" id="PS51257">
    <property type="entry name" value="PROKAR_LIPOPROTEIN"/>
    <property type="match status" value="1"/>
</dbReference>
<gene>
    <name evidence="4" type="ORF">LPPLD21_03084</name>
</gene>
<name>A0ABQ0NER2_9LACO</name>
<dbReference type="InterPro" id="IPR019734">
    <property type="entry name" value="TPR_rpt"/>
</dbReference>
<sequence>MKKILKRAGVISLLGLMMIGLAACGNQQSADNKDSGYNSSISKGLNAVAENRFDKALTYFDNALTQKPKDSKAKAYRDQTQAYLDTQSELKDGEVQKAVTTVTAGTKVTNGAKSLNTKLSNLKKTANADLAEYRQLKQDVADQLKVTDGSYDTGVVKQCQDINWRKKPYLKKLKPDVDKLLKQAGQQSSSSSVTVSSSSSSTTTKAVSAADKKEAEQMRTNIVQSDPDSWDSVALAQVPDSVIVAATKKSNDMGGDPDTTANMIAEKYPNIKKGNSTNSDTDSTDVGDKPYLNADEAKQQLASLDYYRKNRSEIEITSTTKGTDDWKFNFTKGNMTGTIYVENTGLISATSSDGKELGSGIWR</sequence>
<accession>A0ABQ0NER2</accession>
<dbReference type="Proteomes" id="UP000236162">
    <property type="component" value="Unassembled WGS sequence"/>
</dbReference>
<feature type="region of interest" description="Disordered" evidence="2">
    <location>
        <begin position="181"/>
        <end position="215"/>
    </location>
</feature>
<keyword evidence="3" id="KW-0732">Signal</keyword>
<keyword evidence="1" id="KW-0802">TPR repeat</keyword>
<evidence type="ECO:0000256" key="2">
    <source>
        <dbReference type="SAM" id="MobiDB-lite"/>
    </source>
</evidence>
<organism evidence="4 5">
    <name type="scientific">Lactiplantibacillus paraplantarum</name>
    <dbReference type="NCBI Taxonomy" id="60520"/>
    <lineage>
        <taxon>Bacteria</taxon>
        <taxon>Bacillati</taxon>
        <taxon>Bacillota</taxon>
        <taxon>Bacilli</taxon>
        <taxon>Lactobacillales</taxon>
        <taxon>Lactobacillaceae</taxon>
        <taxon>Lactiplantibacillus</taxon>
    </lineage>
</organism>
<comment type="caution">
    <text evidence="4">The sequence shown here is derived from an EMBL/GenBank/DDBJ whole genome shotgun (WGS) entry which is preliminary data.</text>
</comment>
<evidence type="ECO:0000256" key="3">
    <source>
        <dbReference type="SAM" id="SignalP"/>
    </source>
</evidence>
<evidence type="ECO:0000313" key="5">
    <source>
        <dbReference type="Proteomes" id="UP000236162"/>
    </source>
</evidence>
<evidence type="ECO:0000313" key="4">
    <source>
        <dbReference type="EMBL" id="GBF03514.1"/>
    </source>
</evidence>
<dbReference type="RefSeq" id="WP_103127244.1">
    <property type="nucleotide sequence ID" value="NZ_BDOR01000033.1"/>
</dbReference>
<keyword evidence="5" id="KW-1185">Reference proteome</keyword>
<evidence type="ECO:0000256" key="1">
    <source>
        <dbReference type="PROSITE-ProRule" id="PRU00339"/>
    </source>
</evidence>
<proteinExistence type="predicted"/>
<protein>
    <submittedName>
        <fullName evidence="4">Extracellular lipoprotein, Asp-rich</fullName>
    </submittedName>
</protein>
<reference evidence="4 5" key="1">
    <citation type="submission" date="2017-04" db="EMBL/GenBank/DDBJ databases">
        <title>In vitro and in silico characterization of Lactobacillus paraplantarum D2-1, a starter culture for soymilk fermentation.</title>
        <authorList>
            <person name="Endo A."/>
            <person name="Sasaki F."/>
            <person name="Maeno S."/>
            <person name="Kanesaki Y."/>
            <person name="Kubota E."/>
            <person name="Torres G.A."/>
            <person name="Tomita S."/>
            <person name="Nakagawa J."/>
        </authorList>
    </citation>
    <scope>NUCLEOTIDE SEQUENCE [LARGE SCALE GENOMIC DNA]</scope>
    <source>
        <strain evidence="4 5">D2-1</strain>
    </source>
</reference>
<feature type="signal peptide" evidence="3">
    <location>
        <begin position="1"/>
        <end position="22"/>
    </location>
</feature>
<feature type="compositionally biased region" description="Low complexity" evidence="2">
    <location>
        <begin position="188"/>
        <end position="209"/>
    </location>
</feature>
<dbReference type="EMBL" id="BDOR01000033">
    <property type="protein sequence ID" value="GBF03514.1"/>
    <property type="molecule type" value="Genomic_DNA"/>
</dbReference>
<feature type="repeat" description="TPR" evidence="1">
    <location>
        <begin position="37"/>
        <end position="70"/>
    </location>
</feature>
<dbReference type="PROSITE" id="PS50005">
    <property type="entry name" value="TPR"/>
    <property type="match status" value="1"/>
</dbReference>
<feature type="chain" id="PRO_5045711792" evidence="3">
    <location>
        <begin position="23"/>
        <end position="363"/>
    </location>
</feature>